<sequence>MQLHTSEGFPVAEKASAKAAHVNMMTDTIIANLPPDGLRTIMRGLLGVDPKVTAKLNILAMEYLTATRPATAPQLFLANEPTPALLDWQRRYRCLMGCGLGFESMSLLIEVIQQFQSLLPIEKTDLSDSLMDALAIVDADVVQSATAVQKELLTNAGARKMTAEEFNTANGLLARLLECEQQAKRSGHEFPFERGLSRIQKLEGMPSVISLQSDSKEFAGHTTSPSACTNSIERFQLGKSHVPRMFMGLWQFSSPAWGTASRSKIHKHFRKHVDAGLTAYDMADHYGDAEVTFGQFRSSQPDAANIFCATKYCVFESVHITEDVVKANVTERLLNINSDAVDLLQLHWQSYDDPQYVQMARLVEQDPRVLNVGLCNFDTQRMSEIMEAGVRIVTNQVQFSLIDLRPTFKMAESCRKHNVKLLTYGSLCGGFLADKWLNKAAPNMFGEDMTPSHRKYFEMINIWGGWELLQKLLSALSEIGTKYNASVSNVATRWVLDHEYVGAVIIGGRMGISEHVEENVKVFSFKLDEEDQAAIKMVLDQSRSVEVFEAMGDCGAEYRQ</sequence>
<dbReference type="Gene3D" id="3.20.20.100">
    <property type="entry name" value="NADP-dependent oxidoreductase domain"/>
    <property type="match status" value="1"/>
</dbReference>
<dbReference type="PANTHER" id="PTHR43147">
    <property type="entry name" value="PROTEIN TAS"/>
    <property type="match status" value="1"/>
</dbReference>
<gene>
    <name evidence="3" type="primary">yhdN</name>
    <name evidence="3" type="ORF">LSUE1_G003147</name>
</gene>
<reference evidence="3 4" key="1">
    <citation type="submission" date="2018-05" db="EMBL/GenBank/DDBJ databases">
        <title>Genome sequencing and assembly of the regulated plant pathogen Lachnellula willkommii and related sister species for the development of diagnostic species identification markers.</title>
        <authorList>
            <person name="Giroux E."/>
            <person name="Bilodeau G."/>
        </authorList>
    </citation>
    <scope>NUCLEOTIDE SEQUENCE [LARGE SCALE GENOMIC DNA]</scope>
    <source>
        <strain evidence="3 4">CBS 268.59</strain>
    </source>
</reference>
<comment type="caution">
    <text evidence="3">The sequence shown here is derived from an EMBL/GenBank/DDBJ whole genome shotgun (WGS) entry which is preliminary data.</text>
</comment>
<keyword evidence="4" id="KW-1185">Reference proteome</keyword>
<name>A0A8T9CCD8_9HELO</name>
<protein>
    <submittedName>
        <fullName evidence="3">Aldo-keto reductase</fullName>
    </submittedName>
</protein>
<evidence type="ECO:0000259" key="2">
    <source>
        <dbReference type="Pfam" id="PF00248"/>
    </source>
</evidence>
<evidence type="ECO:0000313" key="4">
    <source>
        <dbReference type="Proteomes" id="UP000469558"/>
    </source>
</evidence>
<organism evidence="3 4">
    <name type="scientific">Lachnellula suecica</name>
    <dbReference type="NCBI Taxonomy" id="602035"/>
    <lineage>
        <taxon>Eukaryota</taxon>
        <taxon>Fungi</taxon>
        <taxon>Dikarya</taxon>
        <taxon>Ascomycota</taxon>
        <taxon>Pezizomycotina</taxon>
        <taxon>Leotiomycetes</taxon>
        <taxon>Helotiales</taxon>
        <taxon>Lachnaceae</taxon>
        <taxon>Lachnellula</taxon>
    </lineage>
</organism>
<dbReference type="Proteomes" id="UP000469558">
    <property type="component" value="Unassembled WGS sequence"/>
</dbReference>
<proteinExistence type="predicted"/>
<dbReference type="Pfam" id="PF00248">
    <property type="entry name" value="Aldo_ket_red"/>
    <property type="match status" value="1"/>
</dbReference>
<dbReference type="CDD" id="cd19101">
    <property type="entry name" value="AKR_unchar"/>
    <property type="match status" value="1"/>
</dbReference>
<dbReference type="AlphaFoldDB" id="A0A8T9CCD8"/>
<accession>A0A8T9CCD8</accession>
<dbReference type="EMBL" id="QGMK01000254">
    <property type="protein sequence ID" value="TVY82946.1"/>
    <property type="molecule type" value="Genomic_DNA"/>
</dbReference>
<dbReference type="OrthoDB" id="686384at2759"/>
<dbReference type="PANTHER" id="PTHR43147:SF2">
    <property type="entry name" value="NADP-DEPENDENT OXIDOREDUCTASE DOMAIN-CONTAINING PROTEIN"/>
    <property type="match status" value="1"/>
</dbReference>
<dbReference type="SUPFAM" id="SSF51430">
    <property type="entry name" value="NAD(P)-linked oxidoreductase"/>
    <property type="match status" value="1"/>
</dbReference>
<feature type="domain" description="NADP-dependent oxidoreductase" evidence="2">
    <location>
        <begin position="245"/>
        <end position="538"/>
    </location>
</feature>
<dbReference type="InterPro" id="IPR036812">
    <property type="entry name" value="NAD(P)_OxRdtase_dom_sf"/>
</dbReference>
<dbReference type="GO" id="GO:0016491">
    <property type="term" value="F:oxidoreductase activity"/>
    <property type="evidence" value="ECO:0007669"/>
    <property type="project" value="UniProtKB-KW"/>
</dbReference>
<keyword evidence="1" id="KW-0560">Oxidoreductase</keyword>
<evidence type="ECO:0000313" key="3">
    <source>
        <dbReference type="EMBL" id="TVY82946.1"/>
    </source>
</evidence>
<dbReference type="InterPro" id="IPR023210">
    <property type="entry name" value="NADP_OxRdtase_dom"/>
</dbReference>
<evidence type="ECO:0000256" key="1">
    <source>
        <dbReference type="ARBA" id="ARBA00023002"/>
    </source>
</evidence>